<organism evidence="1 2">
    <name type="scientific">Neocucurbitaria cava</name>
    <dbReference type="NCBI Taxonomy" id="798079"/>
    <lineage>
        <taxon>Eukaryota</taxon>
        <taxon>Fungi</taxon>
        <taxon>Dikarya</taxon>
        <taxon>Ascomycota</taxon>
        <taxon>Pezizomycotina</taxon>
        <taxon>Dothideomycetes</taxon>
        <taxon>Pleosporomycetidae</taxon>
        <taxon>Pleosporales</taxon>
        <taxon>Pleosporineae</taxon>
        <taxon>Cucurbitariaceae</taxon>
        <taxon>Neocucurbitaria</taxon>
    </lineage>
</organism>
<sequence length="389" mass="45206">MAPIRYKELDEAQARVEQELSRVIFCRDEEQRELRRRLAYPAPTALKSYNNQISQLYGAISNYTHVANMTTVVRVLELPREIRDTIYMHLWHSGRDQDFRRLLLYWWELFDQPWVITGIHPIGAPLTTVATDLRPPHFVDQAFVGPHFAREVLVQLHDTLGKDLRPCDWNPISEFSLIDTSVEAFVRKDTFGVGKTMEELVRNLDLRVVFQCDVLDDFDEEKSGVEEEEIADRMPHQSSGEIARQKYLAQLEENVRALIEIPYTNRITIHDGQTKCLSSRPRIITLVIRQESTIDLTKSLVPILRLVALAHEGTKKTGFTVKVQYHSDEIGLKVLFEEDAWNWSGADWNANLKRKNTSKVDEEEWDLQKQASAWEHIQKILFNLEVART</sequence>
<name>A0A9W8Y3Z8_9PLEO</name>
<protein>
    <submittedName>
        <fullName evidence="1">Uncharacterized protein</fullName>
    </submittedName>
</protein>
<dbReference type="AlphaFoldDB" id="A0A9W8Y3Z8"/>
<evidence type="ECO:0000313" key="2">
    <source>
        <dbReference type="Proteomes" id="UP001140560"/>
    </source>
</evidence>
<dbReference type="Proteomes" id="UP001140560">
    <property type="component" value="Unassembled WGS sequence"/>
</dbReference>
<dbReference type="EMBL" id="JAPEUY010000012">
    <property type="protein sequence ID" value="KAJ4367337.1"/>
    <property type="molecule type" value="Genomic_DNA"/>
</dbReference>
<evidence type="ECO:0000313" key="1">
    <source>
        <dbReference type="EMBL" id="KAJ4367337.1"/>
    </source>
</evidence>
<comment type="caution">
    <text evidence="1">The sequence shown here is derived from an EMBL/GenBank/DDBJ whole genome shotgun (WGS) entry which is preliminary data.</text>
</comment>
<gene>
    <name evidence="1" type="ORF">N0V83_006918</name>
</gene>
<keyword evidence="2" id="KW-1185">Reference proteome</keyword>
<reference evidence="1" key="1">
    <citation type="submission" date="2022-10" db="EMBL/GenBank/DDBJ databases">
        <title>Tapping the CABI collections for fungal endophytes: first genome assemblies for Collariella, Neodidymelliopsis, Ascochyta clinopodiicola, Didymella pomorum, Didymosphaeria variabile, Neocosmospora piperis and Neocucurbitaria cava.</title>
        <authorList>
            <person name="Hill R."/>
        </authorList>
    </citation>
    <scope>NUCLEOTIDE SEQUENCE</scope>
    <source>
        <strain evidence="1">IMI 356814</strain>
    </source>
</reference>
<accession>A0A9W8Y3Z8</accession>
<dbReference type="OrthoDB" id="3795309at2759"/>
<proteinExistence type="predicted"/>